<protein>
    <recommendedName>
        <fullName evidence="4">Type IV pilin accessory protein</fullName>
    </recommendedName>
</protein>
<reference evidence="2 3" key="1">
    <citation type="submission" date="2020-09" db="EMBL/GenBank/DDBJ databases">
        <title>Pseudoxanthomonas sp. CAU 1598 isolated from sand of Yaerae Beach.</title>
        <authorList>
            <person name="Kim W."/>
        </authorList>
    </citation>
    <scope>NUCLEOTIDE SEQUENCE [LARGE SCALE GENOMIC DNA]</scope>
    <source>
        <strain evidence="2 3">CAU 1598</strain>
    </source>
</reference>
<dbReference type="InterPro" id="IPR047814">
    <property type="entry name" value="TfpX/TfpZ-like"/>
</dbReference>
<keyword evidence="1" id="KW-0812">Transmembrane</keyword>
<feature type="transmembrane region" description="Helical" evidence="1">
    <location>
        <begin position="85"/>
        <end position="104"/>
    </location>
</feature>
<sequence length="265" mass="28539">MQEQQPTPPRSIGRWSAAGIHLLISATVVGVVAAVLIGLWYGWTLFGALGADQLLLILASVDVIAGPLLTLIVYRAGKPSLRFDLTVIALLQAAFLSYGVYIMAQSRPAFIVGVFDRFDVVFANETDPDRLASSPLAEARQLSWTGPVWIGAQMGRNSTESLELVFSGAAGEDIHQKPERYIPLDQVSLGLAQNGKPLGRLQTDSATLESMMQVIGKAGVPREDARFVPLTSRRGDATVVLDVRNGTVLGIFPTDPWNVTNADNN</sequence>
<name>A0AAW3ZDS2_9GAMM</name>
<gene>
    <name evidence="2" type="ORF">IFO71_00360</name>
</gene>
<organism evidence="2 3">
    <name type="scientific">Pseudomarimonas arenosa</name>
    <dbReference type="NCBI Taxonomy" id="2774145"/>
    <lineage>
        <taxon>Bacteria</taxon>
        <taxon>Pseudomonadati</taxon>
        <taxon>Pseudomonadota</taxon>
        <taxon>Gammaproteobacteria</taxon>
        <taxon>Lysobacterales</taxon>
        <taxon>Lysobacteraceae</taxon>
        <taxon>Pseudomarimonas</taxon>
    </lineage>
</organism>
<dbReference type="Proteomes" id="UP000613768">
    <property type="component" value="Unassembled WGS sequence"/>
</dbReference>
<feature type="transmembrane region" description="Helical" evidence="1">
    <location>
        <begin position="20"/>
        <end position="42"/>
    </location>
</feature>
<keyword evidence="3" id="KW-1185">Reference proteome</keyword>
<keyword evidence="1" id="KW-0472">Membrane</keyword>
<dbReference type="EMBL" id="JACYTR010000001">
    <property type="protein sequence ID" value="MBD8524183.1"/>
    <property type="molecule type" value="Genomic_DNA"/>
</dbReference>
<evidence type="ECO:0000313" key="3">
    <source>
        <dbReference type="Proteomes" id="UP000613768"/>
    </source>
</evidence>
<evidence type="ECO:0000313" key="2">
    <source>
        <dbReference type="EMBL" id="MBD8524183.1"/>
    </source>
</evidence>
<evidence type="ECO:0008006" key="4">
    <source>
        <dbReference type="Google" id="ProtNLM"/>
    </source>
</evidence>
<keyword evidence="1" id="KW-1133">Transmembrane helix</keyword>
<accession>A0AAW3ZDS2</accession>
<evidence type="ECO:0000256" key="1">
    <source>
        <dbReference type="SAM" id="Phobius"/>
    </source>
</evidence>
<comment type="caution">
    <text evidence="2">The sequence shown here is derived from an EMBL/GenBank/DDBJ whole genome shotgun (WGS) entry which is preliminary data.</text>
</comment>
<dbReference type="RefSeq" id="WP_192027530.1">
    <property type="nucleotide sequence ID" value="NZ_JACYTR010000001.1"/>
</dbReference>
<proteinExistence type="predicted"/>
<dbReference type="AlphaFoldDB" id="A0AAW3ZDS2"/>
<dbReference type="NCBIfam" id="NF041437">
    <property type="entry name" value="TfpZ"/>
    <property type="match status" value="1"/>
</dbReference>
<feature type="transmembrane region" description="Helical" evidence="1">
    <location>
        <begin position="54"/>
        <end position="73"/>
    </location>
</feature>